<keyword evidence="3" id="KW-0472">Membrane</keyword>
<dbReference type="PANTHER" id="PTHR45964:SF5">
    <property type="entry name" value="WSCD FAMILY MEMBER CG9164"/>
    <property type="match status" value="1"/>
</dbReference>
<dbReference type="InterPro" id="IPR002889">
    <property type="entry name" value="WSC_carb-bd"/>
</dbReference>
<evidence type="ECO:0000256" key="2">
    <source>
        <dbReference type="SAM" id="MobiDB-lite"/>
    </source>
</evidence>
<feature type="transmembrane region" description="Helical" evidence="3">
    <location>
        <begin position="69"/>
        <end position="94"/>
    </location>
</feature>
<gene>
    <name evidence="5" type="ORF">QBC36DRAFT_15598</name>
</gene>
<keyword evidence="3" id="KW-1133">Transmembrane helix</keyword>
<proteinExistence type="predicted"/>
<feature type="region of interest" description="Disordered" evidence="2">
    <location>
        <begin position="120"/>
        <end position="152"/>
    </location>
</feature>
<protein>
    <submittedName>
        <fullName evidence="5">WSC domain-containing protein</fullName>
    </submittedName>
</protein>
<feature type="domain" description="WSC" evidence="4">
    <location>
        <begin position="163"/>
        <end position="260"/>
    </location>
</feature>
<comment type="caution">
    <text evidence="5">The sequence shown here is derived from an EMBL/GenBank/DDBJ whole genome shotgun (WGS) entry which is preliminary data.</text>
</comment>
<keyword evidence="6" id="KW-1185">Reference proteome</keyword>
<keyword evidence="3" id="KW-0812">Transmembrane</keyword>
<feature type="compositionally biased region" description="Low complexity" evidence="2">
    <location>
        <begin position="120"/>
        <end position="150"/>
    </location>
</feature>
<sequence length="261" mass="28003">MMEQDPRSYPVAIVPGGDAPEVHHQRDQAYVKSYEQQPYYQNQYPRSHTVLGTEDPVEPKEKRICGVRLSILFFITTGLLVLVIAALALVGGLLGSKISSLETSYPALASNVAAISGGSTNGGNSNDAPVDNNSNSGTGTPSSSPSQTSSAPVTYSTNVVVDGYRYVGCYYDNDSQRLLIDQPVKGNSSMTNVMCSRICTGFKYFGTEIGIDCYCGNSIAGGAVNPKANEWDCSVKCPGNNRGRKEICGGDWSISIWERTN</sequence>
<dbReference type="PROSITE" id="PS51212">
    <property type="entry name" value="WSC"/>
    <property type="match status" value="1"/>
</dbReference>
<reference evidence="5" key="2">
    <citation type="submission" date="2023-05" db="EMBL/GenBank/DDBJ databases">
        <authorList>
            <consortium name="Lawrence Berkeley National Laboratory"/>
            <person name="Steindorff A."/>
            <person name="Hensen N."/>
            <person name="Bonometti L."/>
            <person name="Westerberg I."/>
            <person name="Brannstrom I.O."/>
            <person name="Guillou S."/>
            <person name="Cros-Aarteil S."/>
            <person name="Calhoun S."/>
            <person name="Haridas S."/>
            <person name="Kuo A."/>
            <person name="Mondo S."/>
            <person name="Pangilinan J."/>
            <person name="Riley R."/>
            <person name="Labutti K."/>
            <person name="Andreopoulos B."/>
            <person name="Lipzen A."/>
            <person name="Chen C."/>
            <person name="Yanf M."/>
            <person name="Daum C."/>
            <person name="Ng V."/>
            <person name="Clum A."/>
            <person name="Ohm R."/>
            <person name="Martin F."/>
            <person name="Silar P."/>
            <person name="Natvig D."/>
            <person name="Lalanne C."/>
            <person name="Gautier V."/>
            <person name="Ament-Velasquez S.L."/>
            <person name="Kruys A."/>
            <person name="Hutchinson M.I."/>
            <person name="Powell A.J."/>
            <person name="Barry K."/>
            <person name="Miller A.N."/>
            <person name="Grigoriev I.V."/>
            <person name="Debuchy R."/>
            <person name="Gladieux P."/>
            <person name="Thoren M.H."/>
            <person name="Johannesson H."/>
        </authorList>
    </citation>
    <scope>NUCLEOTIDE SEQUENCE</scope>
    <source>
        <strain evidence="5">CBS 892.96</strain>
    </source>
</reference>
<dbReference type="SMART" id="SM00321">
    <property type="entry name" value="WSC"/>
    <property type="match status" value="1"/>
</dbReference>
<evidence type="ECO:0000259" key="4">
    <source>
        <dbReference type="PROSITE" id="PS51212"/>
    </source>
</evidence>
<dbReference type="Pfam" id="PF01822">
    <property type="entry name" value="WSC"/>
    <property type="match status" value="1"/>
</dbReference>
<evidence type="ECO:0000313" key="5">
    <source>
        <dbReference type="EMBL" id="KAK4180743.1"/>
    </source>
</evidence>
<accession>A0AAN7AB47</accession>
<dbReference type="EMBL" id="MU866095">
    <property type="protein sequence ID" value="KAK4180743.1"/>
    <property type="molecule type" value="Genomic_DNA"/>
</dbReference>
<name>A0AAN7AB47_9PEZI</name>
<dbReference type="PANTHER" id="PTHR45964">
    <property type="entry name" value="WSCD FAMILY MEMBER CG9164"/>
    <property type="match status" value="1"/>
</dbReference>
<dbReference type="AlphaFoldDB" id="A0AAN7AB47"/>
<dbReference type="Proteomes" id="UP001302321">
    <property type="component" value="Unassembled WGS sequence"/>
</dbReference>
<evidence type="ECO:0000256" key="1">
    <source>
        <dbReference type="ARBA" id="ARBA00022737"/>
    </source>
</evidence>
<keyword evidence="1" id="KW-0677">Repeat</keyword>
<dbReference type="InterPro" id="IPR051589">
    <property type="entry name" value="Sialate-O-sulfotransferase"/>
</dbReference>
<organism evidence="5 6">
    <name type="scientific">Triangularia setosa</name>
    <dbReference type="NCBI Taxonomy" id="2587417"/>
    <lineage>
        <taxon>Eukaryota</taxon>
        <taxon>Fungi</taxon>
        <taxon>Dikarya</taxon>
        <taxon>Ascomycota</taxon>
        <taxon>Pezizomycotina</taxon>
        <taxon>Sordariomycetes</taxon>
        <taxon>Sordariomycetidae</taxon>
        <taxon>Sordariales</taxon>
        <taxon>Podosporaceae</taxon>
        <taxon>Triangularia</taxon>
    </lineage>
</organism>
<reference evidence="5" key="1">
    <citation type="journal article" date="2023" name="Mol. Phylogenet. Evol.">
        <title>Genome-scale phylogeny and comparative genomics of the fungal order Sordariales.</title>
        <authorList>
            <person name="Hensen N."/>
            <person name="Bonometti L."/>
            <person name="Westerberg I."/>
            <person name="Brannstrom I.O."/>
            <person name="Guillou S."/>
            <person name="Cros-Aarteil S."/>
            <person name="Calhoun S."/>
            <person name="Haridas S."/>
            <person name="Kuo A."/>
            <person name="Mondo S."/>
            <person name="Pangilinan J."/>
            <person name="Riley R."/>
            <person name="LaButti K."/>
            <person name="Andreopoulos B."/>
            <person name="Lipzen A."/>
            <person name="Chen C."/>
            <person name="Yan M."/>
            <person name="Daum C."/>
            <person name="Ng V."/>
            <person name="Clum A."/>
            <person name="Steindorff A."/>
            <person name="Ohm R.A."/>
            <person name="Martin F."/>
            <person name="Silar P."/>
            <person name="Natvig D.O."/>
            <person name="Lalanne C."/>
            <person name="Gautier V."/>
            <person name="Ament-Velasquez S.L."/>
            <person name="Kruys A."/>
            <person name="Hutchinson M.I."/>
            <person name="Powell A.J."/>
            <person name="Barry K."/>
            <person name="Miller A.N."/>
            <person name="Grigoriev I.V."/>
            <person name="Debuchy R."/>
            <person name="Gladieux P."/>
            <person name="Hiltunen Thoren M."/>
            <person name="Johannesson H."/>
        </authorList>
    </citation>
    <scope>NUCLEOTIDE SEQUENCE</scope>
    <source>
        <strain evidence="5">CBS 892.96</strain>
    </source>
</reference>
<evidence type="ECO:0000313" key="6">
    <source>
        <dbReference type="Proteomes" id="UP001302321"/>
    </source>
</evidence>
<evidence type="ECO:0000256" key="3">
    <source>
        <dbReference type="SAM" id="Phobius"/>
    </source>
</evidence>